<name>A0A8J8SAY9_9FIRM</name>
<dbReference type="SUPFAM" id="SSF46785">
    <property type="entry name" value="Winged helix' DNA-binding domain"/>
    <property type="match status" value="1"/>
</dbReference>
<dbReference type="EMBL" id="CP058561">
    <property type="protein sequence ID" value="QUH27865.1"/>
    <property type="molecule type" value="Genomic_DNA"/>
</dbReference>
<dbReference type="Pfam" id="PF03551">
    <property type="entry name" value="PadR"/>
    <property type="match status" value="1"/>
</dbReference>
<accession>A0A8J8SAY9</accession>
<organism evidence="2 3">
    <name type="scientific">Vallitalea guaymasensis</name>
    <dbReference type="NCBI Taxonomy" id="1185412"/>
    <lineage>
        <taxon>Bacteria</taxon>
        <taxon>Bacillati</taxon>
        <taxon>Bacillota</taxon>
        <taxon>Clostridia</taxon>
        <taxon>Lachnospirales</taxon>
        <taxon>Vallitaleaceae</taxon>
        <taxon>Vallitalea</taxon>
    </lineage>
</organism>
<dbReference type="InterPro" id="IPR036390">
    <property type="entry name" value="WH_DNA-bd_sf"/>
</dbReference>
<gene>
    <name evidence="2" type="ORF">HYG85_02620</name>
</gene>
<sequence length="106" mass="12424">MKNSISKRLFQGFICLHILHHASKEPIYGSWMLEELSEHGYKLSPGTLYPILHNLEKEGFINHYNEKVKGKIRKYYSITEEGKKELKESKRYLAELIGEIGVEEEE</sequence>
<dbReference type="InterPro" id="IPR005149">
    <property type="entry name" value="Tscrpt_reg_PadR_N"/>
</dbReference>
<dbReference type="AlphaFoldDB" id="A0A8J8SAY9"/>
<protein>
    <submittedName>
        <fullName evidence="2">Helix-turn-helix transcriptional regulator</fullName>
    </submittedName>
</protein>
<evidence type="ECO:0000259" key="1">
    <source>
        <dbReference type="Pfam" id="PF03551"/>
    </source>
</evidence>
<dbReference type="PANTHER" id="PTHR33169:SF14">
    <property type="entry name" value="TRANSCRIPTIONAL REGULATOR RV3488"/>
    <property type="match status" value="1"/>
</dbReference>
<evidence type="ECO:0000313" key="3">
    <source>
        <dbReference type="Proteomes" id="UP000677305"/>
    </source>
</evidence>
<dbReference type="RefSeq" id="WP_212692164.1">
    <property type="nucleotide sequence ID" value="NZ_CAJXUH010000014.1"/>
</dbReference>
<dbReference type="Gene3D" id="1.10.10.10">
    <property type="entry name" value="Winged helix-like DNA-binding domain superfamily/Winged helix DNA-binding domain"/>
    <property type="match status" value="1"/>
</dbReference>
<dbReference type="KEGG" id="vgu:HYG85_02620"/>
<dbReference type="Proteomes" id="UP000677305">
    <property type="component" value="Chromosome"/>
</dbReference>
<reference evidence="2 3" key="1">
    <citation type="submission" date="2020-07" db="EMBL/GenBank/DDBJ databases">
        <title>Vallitalea guaymasensis genome.</title>
        <authorList>
            <person name="Postec A."/>
        </authorList>
    </citation>
    <scope>NUCLEOTIDE SEQUENCE [LARGE SCALE GENOMIC DNA]</scope>
    <source>
        <strain evidence="2 3">Ra1766G1</strain>
    </source>
</reference>
<dbReference type="PANTHER" id="PTHR33169">
    <property type="entry name" value="PADR-FAMILY TRANSCRIPTIONAL REGULATOR"/>
    <property type="match status" value="1"/>
</dbReference>
<feature type="domain" description="Transcription regulator PadR N-terminal" evidence="1">
    <location>
        <begin position="18"/>
        <end position="88"/>
    </location>
</feature>
<keyword evidence="3" id="KW-1185">Reference proteome</keyword>
<proteinExistence type="predicted"/>
<dbReference type="InterPro" id="IPR052509">
    <property type="entry name" value="Metal_resp_DNA-bind_regulator"/>
</dbReference>
<dbReference type="InterPro" id="IPR036388">
    <property type="entry name" value="WH-like_DNA-bd_sf"/>
</dbReference>
<evidence type="ECO:0000313" key="2">
    <source>
        <dbReference type="EMBL" id="QUH27865.1"/>
    </source>
</evidence>